<evidence type="ECO:0000313" key="2">
    <source>
        <dbReference type="Proteomes" id="UP000198211"/>
    </source>
</evidence>
<dbReference type="EMBL" id="NBNE01000072">
    <property type="protein sequence ID" value="OWZ23312.1"/>
    <property type="molecule type" value="Genomic_DNA"/>
</dbReference>
<name>A0A225X0V0_9STRA</name>
<reference evidence="2" key="1">
    <citation type="submission" date="2017-03" db="EMBL/GenBank/DDBJ databases">
        <title>Phytopthora megakarya and P. palmivora, two closely related causual agents of cacao black pod achieved similar genome size and gene model numbers by different mechanisms.</title>
        <authorList>
            <person name="Ali S."/>
            <person name="Shao J."/>
            <person name="Larry D.J."/>
            <person name="Kronmiller B."/>
            <person name="Shen D."/>
            <person name="Strem M.D."/>
            <person name="Melnick R.L."/>
            <person name="Guiltinan M.J."/>
            <person name="Tyler B.M."/>
            <person name="Meinhardt L.W."/>
            <person name="Bailey B.A."/>
        </authorList>
    </citation>
    <scope>NUCLEOTIDE SEQUENCE [LARGE SCALE GENOMIC DNA]</scope>
    <source>
        <strain evidence="2">zdho120</strain>
    </source>
</reference>
<dbReference type="OrthoDB" id="95749at2759"/>
<dbReference type="AlphaFoldDB" id="A0A225X0V0"/>
<proteinExistence type="predicted"/>
<sequence length="98" mass="10808">MFFEEANCYSGGNYYVYSTQQGDVNGFHVFEHSKAIRSMMVSVKLDAVNSKTLGATDIDRGCWTRPVLGHLQTLPPGLFENATFELNVTDAATSIHMG</sequence>
<organism evidence="1 2">
    <name type="scientific">Phytophthora megakarya</name>
    <dbReference type="NCBI Taxonomy" id="4795"/>
    <lineage>
        <taxon>Eukaryota</taxon>
        <taxon>Sar</taxon>
        <taxon>Stramenopiles</taxon>
        <taxon>Oomycota</taxon>
        <taxon>Peronosporomycetes</taxon>
        <taxon>Peronosporales</taxon>
        <taxon>Peronosporaceae</taxon>
        <taxon>Phytophthora</taxon>
    </lineage>
</organism>
<keyword evidence="2" id="KW-1185">Reference proteome</keyword>
<evidence type="ECO:0000313" key="1">
    <source>
        <dbReference type="EMBL" id="OWZ23312.1"/>
    </source>
</evidence>
<gene>
    <name evidence="1" type="ORF">PHMEG_0001820</name>
</gene>
<dbReference type="Proteomes" id="UP000198211">
    <property type="component" value="Unassembled WGS sequence"/>
</dbReference>
<comment type="caution">
    <text evidence="1">The sequence shown here is derived from an EMBL/GenBank/DDBJ whole genome shotgun (WGS) entry which is preliminary data.</text>
</comment>
<protein>
    <submittedName>
        <fullName evidence="1">Uncharacterized protein</fullName>
    </submittedName>
</protein>
<accession>A0A225X0V0</accession>